<name>A0ABW4CB55_9BACL</name>
<evidence type="ECO:0000313" key="2">
    <source>
        <dbReference type="Proteomes" id="UP001597282"/>
    </source>
</evidence>
<sequence length="108" mass="11567">MINQKMGGGRESCAAKATFAPQALQFEVKDAPQALQSKGAEALDEGSTTGTTISIARLPSYPAEKSYERAFRGNILPCVASVRLCPCPMVRFGAASFHFLAGWQRSRG</sequence>
<proteinExistence type="predicted"/>
<dbReference type="RefSeq" id="WP_380166100.1">
    <property type="nucleotide sequence ID" value="NZ_JBHTNU010000013.1"/>
</dbReference>
<dbReference type="Proteomes" id="UP001597282">
    <property type="component" value="Unassembled WGS sequence"/>
</dbReference>
<organism evidence="1 2">
    <name type="scientific">Kroppenstedtia sanguinis</name>
    <dbReference type="NCBI Taxonomy" id="1380684"/>
    <lineage>
        <taxon>Bacteria</taxon>
        <taxon>Bacillati</taxon>
        <taxon>Bacillota</taxon>
        <taxon>Bacilli</taxon>
        <taxon>Bacillales</taxon>
        <taxon>Thermoactinomycetaceae</taxon>
        <taxon>Kroppenstedtia</taxon>
    </lineage>
</organism>
<reference evidence="2" key="1">
    <citation type="journal article" date="2019" name="Int. J. Syst. Evol. Microbiol.">
        <title>The Global Catalogue of Microorganisms (GCM) 10K type strain sequencing project: providing services to taxonomists for standard genome sequencing and annotation.</title>
        <authorList>
            <consortium name="The Broad Institute Genomics Platform"/>
            <consortium name="The Broad Institute Genome Sequencing Center for Infectious Disease"/>
            <person name="Wu L."/>
            <person name="Ma J."/>
        </authorList>
    </citation>
    <scope>NUCLEOTIDE SEQUENCE [LARGE SCALE GENOMIC DNA]</scope>
    <source>
        <strain evidence="2">S1</strain>
    </source>
</reference>
<dbReference type="EMBL" id="JBHTNU010000013">
    <property type="protein sequence ID" value="MFD1427798.1"/>
    <property type="molecule type" value="Genomic_DNA"/>
</dbReference>
<protein>
    <submittedName>
        <fullName evidence="1">Uncharacterized protein</fullName>
    </submittedName>
</protein>
<comment type="caution">
    <text evidence="1">The sequence shown here is derived from an EMBL/GenBank/DDBJ whole genome shotgun (WGS) entry which is preliminary data.</text>
</comment>
<evidence type="ECO:0000313" key="1">
    <source>
        <dbReference type="EMBL" id="MFD1427798.1"/>
    </source>
</evidence>
<gene>
    <name evidence="1" type="ORF">ACFQ4Y_12885</name>
</gene>
<keyword evidence="2" id="KW-1185">Reference proteome</keyword>
<accession>A0ABW4CB55</accession>